<dbReference type="EMBL" id="MU005966">
    <property type="protein sequence ID" value="KAF2862323.1"/>
    <property type="molecule type" value="Genomic_DNA"/>
</dbReference>
<protein>
    <submittedName>
        <fullName evidence="2">Uncharacterized protein</fullName>
    </submittedName>
</protein>
<reference evidence="2" key="1">
    <citation type="journal article" date="2020" name="Stud. Mycol.">
        <title>101 Dothideomycetes genomes: a test case for predicting lifestyles and emergence of pathogens.</title>
        <authorList>
            <person name="Haridas S."/>
            <person name="Albert R."/>
            <person name="Binder M."/>
            <person name="Bloem J."/>
            <person name="Labutti K."/>
            <person name="Salamov A."/>
            <person name="Andreopoulos B."/>
            <person name="Baker S."/>
            <person name="Barry K."/>
            <person name="Bills G."/>
            <person name="Bluhm B."/>
            <person name="Cannon C."/>
            <person name="Castanera R."/>
            <person name="Culley D."/>
            <person name="Daum C."/>
            <person name="Ezra D."/>
            <person name="Gonzalez J."/>
            <person name="Henrissat B."/>
            <person name="Kuo A."/>
            <person name="Liang C."/>
            <person name="Lipzen A."/>
            <person name="Lutzoni F."/>
            <person name="Magnuson J."/>
            <person name="Mondo S."/>
            <person name="Nolan M."/>
            <person name="Ohm R."/>
            <person name="Pangilinan J."/>
            <person name="Park H.-J."/>
            <person name="Ramirez L."/>
            <person name="Alfaro M."/>
            <person name="Sun H."/>
            <person name="Tritt A."/>
            <person name="Yoshinaga Y."/>
            <person name="Zwiers L.-H."/>
            <person name="Turgeon B."/>
            <person name="Goodwin S."/>
            <person name="Spatafora J."/>
            <person name="Crous P."/>
            <person name="Grigoriev I."/>
        </authorList>
    </citation>
    <scope>NUCLEOTIDE SEQUENCE</scope>
    <source>
        <strain evidence="2">CBS 480.64</strain>
    </source>
</reference>
<dbReference type="Proteomes" id="UP000799421">
    <property type="component" value="Unassembled WGS sequence"/>
</dbReference>
<accession>A0A6A7C4M2</accession>
<evidence type="ECO:0000256" key="1">
    <source>
        <dbReference type="SAM" id="Phobius"/>
    </source>
</evidence>
<gene>
    <name evidence="2" type="ORF">K470DRAFT_8482</name>
</gene>
<proteinExistence type="predicted"/>
<keyword evidence="1" id="KW-1133">Transmembrane helix</keyword>
<sequence>MSVFLYLVKALATLPVLFTGIVSSLLMFIAFIKLLLFLGSPLTRFISQLTAATFQAIANLRYRTDNSLNTWYQTLPTTWIVQHRVEWRDESIV</sequence>
<organism evidence="2 3">
    <name type="scientific">Piedraia hortae CBS 480.64</name>
    <dbReference type="NCBI Taxonomy" id="1314780"/>
    <lineage>
        <taxon>Eukaryota</taxon>
        <taxon>Fungi</taxon>
        <taxon>Dikarya</taxon>
        <taxon>Ascomycota</taxon>
        <taxon>Pezizomycotina</taxon>
        <taxon>Dothideomycetes</taxon>
        <taxon>Dothideomycetidae</taxon>
        <taxon>Capnodiales</taxon>
        <taxon>Piedraiaceae</taxon>
        <taxon>Piedraia</taxon>
    </lineage>
</organism>
<keyword evidence="1" id="KW-0472">Membrane</keyword>
<name>A0A6A7C4M2_9PEZI</name>
<evidence type="ECO:0000313" key="3">
    <source>
        <dbReference type="Proteomes" id="UP000799421"/>
    </source>
</evidence>
<keyword evidence="3" id="KW-1185">Reference proteome</keyword>
<feature type="transmembrane region" description="Helical" evidence="1">
    <location>
        <begin position="12"/>
        <end position="38"/>
    </location>
</feature>
<keyword evidence="1" id="KW-0812">Transmembrane</keyword>
<dbReference type="AlphaFoldDB" id="A0A6A7C4M2"/>
<evidence type="ECO:0000313" key="2">
    <source>
        <dbReference type="EMBL" id="KAF2862323.1"/>
    </source>
</evidence>